<dbReference type="SUPFAM" id="SSF56024">
    <property type="entry name" value="Phospholipase D/nuclease"/>
    <property type="match status" value="2"/>
</dbReference>
<protein>
    <recommendedName>
        <fullName evidence="13 14">Cardiolipin synthase</fullName>
        <shortName evidence="13">CL synthase</shortName>
        <ecNumber evidence="13 14">2.7.8.-</ecNumber>
    </recommendedName>
</protein>
<feature type="active site" evidence="13">
    <location>
        <position position="228"/>
    </location>
</feature>
<feature type="active site" evidence="13">
    <location>
        <position position="226"/>
    </location>
</feature>
<evidence type="ECO:0000256" key="14">
    <source>
        <dbReference type="NCBIfam" id="TIGR04265"/>
    </source>
</evidence>
<dbReference type="PROSITE" id="PS50035">
    <property type="entry name" value="PLD"/>
    <property type="match status" value="2"/>
</dbReference>
<dbReference type="Pfam" id="PF13396">
    <property type="entry name" value="PLDc_N"/>
    <property type="match status" value="1"/>
</dbReference>
<dbReference type="RefSeq" id="WP_262429730.1">
    <property type="nucleotide sequence ID" value="NZ_JACRTG010000018.1"/>
</dbReference>
<evidence type="ECO:0000313" key="16">
    <source>
        <dbReference type="EMBL" id="MBC8588281.1"/>
    </source>
</evidence>
<comment type="subcellular location">
    <subcellularLocation>
        <location evidence="1 13">Cell membrane</location>
        <topology evidence="1 13">Multi-pass membrane protein</topology>
    </subcellularLocation>
</comment>
<dbReference type="Pfam" id="PF13091">
    <property type="entry name" value="PLDc_2"/>
    <property type="match status" value="2"/>
</dbReference>
<dbReference type="InterPro" id="IPR022924">
    <property type="entry name" value="Cardiolipin_synthase"/>
</dbReference>
<dbReference type="EMBL" id="JACRTG010000018">
    <property type="protein sequence ID" value="MBC8588281.1"/>
    <property type="molecule type" value="Genomic_DNA"/>
</dbReference>
<comment type="function">
    <text evidence="12 13">Catalyzes the reversible phosphatidyl group transfer from one phosphatidylglycerol molecule to another to form cardiolipin (CL) (diphosphatidylglycerol) and glycerol.</text>
</comment>
<dbReference type="HAMAP" id="MF_01916">
    <property type="entry name" value="Cardiolipin_synth_Cls"/>
    <property type="match status" value="1"/>
</dbReference>
<keyword evidence="8 13" id="KW-0443">Lipid metabolism</keyword>
<evidence type="ECO:0000256" key="1">
    <source>
        <dbReference type="ARBA" id="ARBA00004651"/>
    </source>
</evidence>
<dbReference type="GO" id="GO:0005886">
    <property type="term" value="C:plasma membrane"/>
    <property type="evidence" value="ECO:0007669"/>
    <property type="project" value="UniProtKB-SubCell"/>
</dbReference>
<proteinExistence type="inferred from homology"/>
<accession>A0A926ESY1</accession>
<dbReference type="FunFam" id="3.30.870.10:FF:000021">
    <property type="entry name" value="Cardiolipin synthase"/>
    <property type="match status" value="1"/>
</dbReference>
<reference evidence="16" key="1">
    <citation type="submission" date="2020-08" db="EMBL/GenBank/DDBJ databases">
        <title>Genome public.</title>
        <authorList>
            <person name="Liu C."/>
            <person name="Sun Q."/>
        </authorList>
    </citation>
    <scope>NUCLEOTIDE SEQUENCE</scope>
    <source>
        <strain evidence="16">BX21</strain>
    </source>
</reference>
<dbReference type="EC" id="2.7.8.-" evidence="13 14"/>
<dbReference type="GO" id="GO:0032049">
    <property type="term" value="P:cardiolipin biosynthetic process"/>
    <property type="evidence" value="ECO:0007669"/>
    <property type="project" value="UniProtKB-UniRule"/>
</dbReference>
<sequence>MEHFVDGYLWLLHNLIWINILLAILLVFFERRNPTSTWLWLMVIAFLPGFGFILYLFLGQDLSKKRVFKTKEEEDNCFQIMAESQGEQIEQNEFSLKDPNFHRYEDIIKMHLISSQSFLSMDNKVDLYFHGKDKFNALMKSIEKAEKYIYMEYYIFKRDELGRKIMDALTKKAKSGVEVKLLVDGMGGRTLTRRFLKPLKDAGGEAAIFLPPFVPFISVRINYRNHRKICIIDGKEAYLGGMNIGNEYLGYSKRLGKWRDTHIKVEGSAISSLQWRFSLDWRFATKKGIENCFSYLPEENKDNHVGMQIVSSGPDSKWASIKDGYLKMISNARDKVYIETPYFIPDDSIFEALKLAGLSGLDVRVMIPNKPDHPFVYWASLSYIGELLEAGVKFFTYEKGFLHSKVVIMDDFVSSVGTANLDIRSFKLNFEVNAFMYDETINLKLTEHFLNDLTDCREITLEGYNKRSNFVKFKESFSRLLSPIL</sequence>
<comment type="caution">
    <text evidence="16">The sequence shown here is derived from an EMBL/GenBank/DDBJ whole genome shotgun (WGS) entry which is preliminary data.</text>
</comment>
<keyword evidence="17" id="KW-1185">Reference proteome</keyword>
<name>A0A926ESY1_9FIRM</name>
<evidence type="ECO:0000256" key="4">
    <source>
        <dbReference type="ARBA" id="ARBA00022679"/>
    </source>
</evidence>
<dbReference type="PANTHER" id="PTHR21248:SF22">
    <property type="entry name" value="PHOSPHOLIPASE D"/>
    <property type="match status" value="1"/>
</dbReference>
<dbReference type="GO" id="GO:0008808">
    <property type="term" value="F:cardiolipin synthase activity"/>
    <property type="evidence" value="ECO:0007669"/>
    <property type="project" value="UniProtKB-UniRule"/>
</dbReference>
<feature type="active site" evidence="13">
    <location>
        <position position="410"/>
    </location>
</feature>
<dbReference type="InterPro" id="IPR001736">
    <property type="entry name" value="PLipase_D/transphosphatidylase"/>
</dbReference>
<evidence type="ECO:0000256" key="13">
    <source>
        <dbReference type="HAMAP-Rule" id="MF_01916"/>
    </source>
</evidence>
<keyword evidence="2 13" id="KW-1003">Cell membrane</keyword>
<keyword evidence="4 13" id="KW-0808">Transferase</keyword>
<evidence type="ECO:0000256" key="10">
    <source>
        <dbReference type="ARBA" id="ARBA00023209"/>
    </source>
</evidence>
<evidence type="ECO:0000256" key="7">
    <source>
        <dbReference type="ARBA" id="ARBA00022989"/>
    </source>
</evidence>
<evidence type="ECO:0000256" key="2">
    <source>
        <dbReference type="ARBA" id="ARBA00022475"/>
    </source>
</evidence>
<dbReference type="NCBIfam" id="TIGR04265">
    <property type="entry name" value="bac_cardiolipin"/>
    <property type="match status" value="1"/>
</dbReference>
<evidence type="ECO:0000256" key="12">
    <source>
        <dbReference type="ARBA" id="ARBA00057569"/>
    </source>
</evidence>
<evidence type="ECO:0000256" key="9">
    <source>
        <dbReference type="ARBA" id="ARBA00023136"/>
    </source>
</evidence>
<dbReference type="Proteomes" id="UP000601171">
    <property type="component" value="Unassembled WGS sequence"/>
</dbReference>
<feature type="transmembrane region" description="Helical" evidence="13">
    <location>
        <begin position="7"/>
        <end position="29"/>
    </location>
</feature>
<evidence type="ECO:0000256" key="11">
    <source>
        <dbReference type="ARBA" id="ARBA00023264"/>
    </source>
</evidence>
<dbReference type="Gene3D" id="3.30.870.10">
    <property type="entry name" value="Endonuclease Chain A"/>
    <property type="match status" value="2"/>
</dbReference>
<dbReference type="FunFam" id="3.30.870.10:FF:000014">
    <property type="entry name" value="Cardiolipin synthase"/>
    <property type="match status" value="1"/>
</dbReference>
<evidence type="ECO:0000256" key="8">
    <source>
        <dbReference type="ARBA" id="ARBA00023098"/>
    </source>
</evidence>
<dbReference type="SMART" id="SM00155">
    <property type="entry name" value="PLDc"/>
    <property type="match status" value="2"/>
</dbReference>
<evidence type="ECO:0000256" key="3">
    <source>
        <dbReference type="ARBA" id="ARBA00022516"/>
    </source>
</evidence>
<dbReference type="AlphaFoldDB" id="A0A926ESY1"/>
<keyword evidence="6" id="KW-0677">Repeat</keyword>
<organism evidence="16 17">
    <name type="scientific">Paratissierella segnis</name>
    <dbReference type="NCBI Taxonomy" id="2763679"/>
    <lineage>
        <taxon>Bacteria</taxon>
        <taxon>Bacillati</taxon>
        <taxon>Bacillota</taxon>
        <taxon>Tissierellia</taxon>
        <taxon>Tissierellales</taxon>
        <taxon>Tissierellaceae</taxon>
        <taxon>Paratissierella</taxon>
    </lineage>
</organism>
<dbReference type="CDD" id="cd09112">
    <property type="entry name" value="PLDc_CLS_2"/>
    <property type="match status" value="1"/>
</dbReference>
<feature type="domain" description="PLD phosphodiesterase" evidence="15">
    <location>
        <begin position="221"/>
        <end position="248"/>
    </location>
</feature>
<gene>
    <name evidence="16" type="primary">cls</name>
    <name evidence="16" type="ORF">H8707_08510</name>
</gene>
<feature type="domain" description="PLD phosphodiesterase" evidence="15">
    <location>
        <begin position="398"/>
        <end position="425"/>
    </location>
</feature>
<evidence type="ECO:0000313" key="17">
    <source>
        <dbReference type="Proteomes" id="UP000601171"/>
    </source>
</evidence>
<evidence type="ECO:0000256" key="6">
    <source>
        <dbReference type="ARBA" id="ARBA00022737"/>
    </source>
</evidence>
<keyword evidence="9 13" id="KW-0472">Membrane</keyword>
<keyword evidence="7 13" id="KW-1133">Transmembrane helix</keyword>
<evidence type="ECO:0000256" key="5">
    <source>
        <dbReference type="ARBA" id="ARBA00022692"/>
    </source>
</evidence>
<feature type="active site" evidence="13">
    <location>
        <position position="405"/>
    </location>
</feature>
<dbReference type="InterPro" id="IPR030874">
    <property type="entry name" value="Cardiolipin_synth_Firmi"/>
</dbReference>
<feature type="active site" evidence="13">
    <location>
        <position position="233"/>
    </location>
</feature>
<comment type="catalytic activity">
    <reaction evidence="13">
        <text>2 a 1,2-diacyl-sn-glycero-3-phospho-(1'-sn-glycerol) = a cardiolipin + glycerol</text>
        <dbReference type="Rhea" id="RHEA:31451"/>
        <dbReference type="ChEBI" id="CHEBI:17754"/>
        <dbReference type="ChEBI" id="CHEBI:62237"/>
        <dbReference type="ChEBI" id="CHEBI:64716"/>
    </reaction>
</comment>
<feature type="active site" evidence="13">
    <location>
        <position position="403"/>
    </location>
</feature>
<dbReference type="InterPro" id="IPR025202">
    <property type="entry name" value="PLD-like_dom"/>
</dbReference>
<dbReference type="InterPro" id="IPR027379">
    <property type="entry name" value="CLS_N"/>
</dbReference>
<keyword evidence="10 13" id="KW-0594">Phospholipid biosynthesis</keyword>
<dbReference type="CDD" id="cd09110">
    <property type="entry name" value="PLDc_CLS_1"/>
    <property type="match status" value="1"/>
</dbReference>
<dbReference type="PANTHER" id="PTHR21248">
    <property type="entry name" value="CARDIOLIPIN SYNTHASE"/>
    <property type="match status" value="1"/>
</dbReference>
<feature type="transmembrane region" description="Helical" evidence="13">
    <location>
        <begin position="35"/>
        <end position="58"/>
    </location>
</feature>
<keyword evidence="5 13" id="KW-0812">Transmembrane</keyword>
<evidence type="ECO:0000259" key="15">
    <source>
        <dbReference type="PROSITE" id="PS50035"/>
    </source>
</evidence>
<keyword evidence="11 13" id="KW-1208">Phospholipid metabolism</keyword>
<keyword evidence="3 13" id="KW-0444">Lipid biosynthesis</keyword>
<comment type="similarity">
    <text evidence="13">Belongs to the phospholipase D family. Cardiolipin synthase subfamily.</text>
</comment>